<protein>
    <submittedName>
        <fullName evidence="3">Protein YgeA</fullName>
    </submittedName>
</protein>
<dbReference type="SUPFAM" id="SSF53681">
    <property type="entry name" value="Aspartate/glutamate racemase"/>
    <property type="match status" value="2"/>
</dbReference>
<dbReference type="NCBIfam" id="TIGR00035">
    <property type="entry name" value="asp_race"/>
    <property type="match status" value="1"/>
</dbReference>
<dbReference type="PROSITE" id="PS00924">
    <property type="entry name" value="ASP_GLU_RACEMASE_2"/>
    <property type="match status" value="1"/>
</dbReference>
<keyword evidence="2" id="KW-0413">Isomerase</keyword>
<reference evidence="3 4" key="1">
    <citation type="submission" date="2018-06" db="EMBL/GenBank/DDBJ databases">
        <authorList>
            <consortium name="Pathogen Informatics"/>
            <person name="Doyle S."/>
        </authorList>
    </citation>
    <scope>NUCLEOTIDE SEQUENCE [LARGE SCALE GENOMIC DNA]</scope>
    <source>
        <strain evidence="3 4">NCTC11621</strain>
    </source>
</reference>
<accession>A0A379EX66</accession>
<sequence length="230" mass="25372">MKTLGIIGGMSPESTVTYYSLINQLVNQAKGGNHSAPLVMVNIEFEEIVRLQKQGEWQKAGQILATAAQKLTQIGAEGILLATNTMHKVASHIIEAIDVPFLHIIDATAEAIKAKQVKQIALLGTQFTMQDHFYRDLLLAHNIIPIIPSHVQQQEIHRIIFTELCIGKSNPESKQFYLDVIADLEKQGAQGVILGCTEIGLLINQQDATLPFFDTTTLHAHKAAEFILTE</sequence>
<comment type="similarity">
    <text evidence="1">Belongs to the aspartate/glutamate racemases family.</text>
</comment>
<dbReference type="Proteomes" id="UP000254704">
    <property type="component" value="Unassembled WGS sequence"/>
</dbReference>
<evidence type="ECO:0000313" key="3">
    <source>
        <dbReference type="EMBL" id="SUC10902.1"/>
    </source>
</evidence>
<dbReference type="Pfam" id="PF01177">
    <property type="entry name" value="Asp_Glu_race"/>
    <property type="match status" value="1"/>
</dbReference>
<dbReference type="AlphaFoldDB" id="A0A379EX66"/>
<organism evidence="3 4">
    <name type="scientific">Pasteurella canis</name>
    <dbReference type="NCBI Taxonomy" id="753"/>
    <lineage>
        <taxon>Bacteria</taxon>
        <taxon>Pseudomonadati</taxon>
        <taxon>Pseudomonadota</taxon>
        <taxon>Gammaproteobacteria</taxon>
        <taxon>Pasteurellales</taxon>
        <taxon>Pasteurellaceae</taxon>
        <taxon>Pasteurella</taxon>
    </lineage>
</organism>
<dbReference type="PANTHER" id="PTHR21198:SF7">
    <property type="entry name" value="ASPARTATE-GLUTAMATE RACEMASE FAMILY"/>
    <property type="match status" value="1"/>
</dbReference>
<name>A0A379EX66_9PAST</name>
<evidence type="ECO:0000313" key="4">
    <source>
        <dbReference type="Proteomes" id="UP000254704"/>
    </source>
</evidence>
<dbReference type="InterPro" id="IPR033134">
    <property type="entry name" value="Asp/Glu_racemase_AS_2"/>
</dbReference>
<dbReference type="Gene3D" id="3.40.50.1860">
    <property type="match status" value="2"/>
</dbReference>
<dbReference type="InterPro" id="IPR001920">
    <property type="entry name" value="Asp/Glu_race"/>
</dbReference>
<dbReference type="InterPro" id="IPR015942">
    <property type="entry name" value="Asp/Glu/hydantoin_racemase"/>
</dbReference>
<dbReference type="GO" id="GO:0047661">
    <property type="term" value="F:amino-acid racemase activity"/>
    <property type="evidence" value="ECO:0007669"/>
    <property type="project" value="InterPro"/>
</dbReference>
<dbReference type="PANTHER" id="PTHR21198">
    <property type="entry name" value="GLUTAMATE RACEMASE"/>
    <property type="match status" value="1"/>
</dbReference>
<dbReference type="RefSeq" id="WP_115323389.1">
    <property type="nucleotide sequence ID" value="NZ_UGTV01000015.1"/>
</dbReference>
<dbReference type="EMBL" id="UGTV01000015">
    <property type="protein sequence ID" value="SUC10902.1"/>
    <property type="molecule type" value="Genomic_DNA"/>
</dbReference>
<proteinExistence type="inferred from homology"/>
<gene>
    <name evidence="3" type="primary">ygeA</name>
    <name evidence="3" type="ORF">NCTC11621_01981</name>
</gene>
<evidence type="ECO:0000256" key="2">
    <source>
        <dbReference type="ARBA" id="ARBA00023235"/>
    </source>
</evidence>
<dbReference type="InterPro" id="IPR004380">
    <property type="entry name" value="Asp_race"/>
</dbReference>
<evidence type="ECO:0000256" key="1">
    <source>
        <dbReference type="ARBA" id="ARBA00007847"/>
    </source>
</evidence>